<gene>
    <name evidence="1" type="ORF">psal_cds_16</name>
</gene>
<dbReference type="PANTHER" id="PTHR46586">
    <property type="entry name" value="ANKYRIN REPEAT-CONTAINING PROTEIN"/>
    <property type="match status" value="1"/>
</dbReference>
<dbReference type="Proteomes" id="UP000204584">
    <property type="component" value="Segment"/>
</dbReference>
<evidence type="ECO:0000313" key="1">
    <source>
        <dbReference type="EMBL" id="AGO83379.1"/>
    </source>
</evidence>
<dbReference type="GeneID" id="16605166"/>
<accession>S4VSK0</accession>
<name>S4VSK0_9VIRU</name>
<evidence type="ECO:0000313" key="2">
    <source>
        <dbReference type="Proteomes" id="UP000204584"/>
    </source>
</evidence>
<dbReference type="KEGG" id="vg:16605166"/>
<dbReference type="SUPFAM" id="SSF140860">
    <property type="entry name" value="Pseudo ankyrin repeat-like"/>
    <property type="match status" value="1"/>
</dbReference>
<keyword evidence="2" id="KW-1185">Reference proteome</keyword>
<proteinExistence type="predicted"/>
<dbReference type="RefSeq" id="YP_008436441.1">
    <property type="nucleotide sequence ID" value="NC_022098.1"/>
</dbReference>
<dbReference type="EMBL" id="KC977571">
    <property type="protein sequence ID" value="AGO83379.1"/>
    <property type="molecule type" value="Genomic_DNA"/>
</dbReference>
<organism evidence="1 2">
    <name type="scientific">Pandoravirus salinus</name>
    <dbReference type="NCBI Taxonomy" id="1349410"/>
    <lineage>
        <taxon>Viruses</taxon>
        <taxon>Pandoravirus</taxon>
    </lineage>
</organism>
<sequence length="144" mass="16111">MCYEAAGGGHLDVLQWARANGCEWDERTCAKAAKGGHLGVLQWARANGCPWDKQTCDSAAYSGHTDVLFWAHENGCLWDEKTYHLAAEHCYPLAHPSVRSLLLIFMAARGCPTRGDPLVDRAKAVAIIRECTEFHRTYYKNQTE</sequence>
<reference evidence="1 2" key="1">
    <citation type="journal article" date="2013" name="Science">
        <title>Pandoraviruses: amoeba viruses with genomes up to 2.5 Mb reaching that of parasitic eukaryotes.</title>
        <authorList>
            <person name="Philippe N."/>
            <person name="Legendre M."/>
            <person name="Doutre G."/>
            <person name="Coute Y."/>
            <person name="Poirot O."/>
            <person name="Lescot M."/>
            <person name="Arslan D."/>
            <person name="Seltzer V."/>
            <person name="Bertaux L."/>
            <person name="Bruley C."/>
            <person name="Garin J."/>
            <person name="Claverie J.M."/>
            <person name="Abergel C."/>
        </authorList>
    </citation>
    <scope>NUCLEOTIDE SEQUENCE [LARGE SCALE GENOMIC DNA]</scope>
</reference>
<dbReference type="InterPro" id="IPR052050">
    <property type="entry name" value="SecEffector_AnkRepeat"/>
</dbReference>
<dbReference type="PANTHER" id="PTHR46586:SF3">
    <property type="entry name" value="ANKYRIN REPEAT-CONTAINING PROTEIN"/>
    <property type="match status" value="1"/>
</dbReference>
<protein>
    <submittedName>
        <fullName evidence="1">Ankyrin repeat domain containing protein</fullName>
    </submittedName>
</protein>